<protein>
    <submittedName>
        <fullName evidence="1">Kinase</fullName>
    </submittedName>
</protein>
<dbReference type="EMBL" id="MU856996">
    <property type="protein sequence ID" value="KAK4151893.1"/>
    <property type="molecule type" value="Genomic_DNA"/>
</dbReference>
<keyword evidence="2" id="KW-1185">Reference proteome</keyword>
<evidence type="ECO:0000313" key="1">
    <source>
        <dbReference type="EMBL" id="KAK4151893.1"/>
    </source>
</evidence>
<dbReference type="Proteomes" id="UP001302745">
    <property type="component" value="Unassembled WGS sequence"/>
</dbReference>
<dbReference type="AlphaFoldDB" id="A0AAN6VI14"/>
<keyword evidence="1" id="KW-0418">Kinase</keyword>
<organism evidence="1 2">
    <name type="scientific">Chaetomidium leptoderma</name>
    <dbReference type="NCBI Taxonomy" id="669021"/>
    <lineage>
        <taxon>Eukaryota</taxon>
        <taxon>Fungi</taxon>
        <taxon>Dikarya</taxon>
        <taxon>Ascomycota</taxon>
        <taxon>Pezizomycotina</taxon>
        <taxon>Sordariomycetes</taxon>
        <taxon>Sordariomycetidae</taxon>
        <taxon>Sordariales</taxon>
        <taxon>Chaetomiaceae</taxon>
        <taxon>Chaetomidium</taxon>
    </lineage>
</organism>
<name>A0AAN6VI14_9PEZI</name>
<reference evidence="1" key="1">
    <citation type="journal article" date="2023" name="Mol. Phylogenet. Evol.">
        <title>Genome-scale phylogeny and comparative genomics of the fungal order Sordariales.</title>
        <authorList>
            <person name="Hensen N."/>
            <person name="Bonometti L."/>
            <person name="Westerberg I."/>
            <person name="Brannstrom I.O."/>
            <person name="Guillou S."/>
            <person name="Cros-Aarteil S."/>
            <person name="Calhoun S."/>
            <person name="Haridas S."/>
            <person name="Kuo A."/>
            <person name="Mondo S."/>
            <person name="Pangilinan J."/>
            <person name="Riley R."/>
            <person name="LaButti K."/>
            <person name="Andreopoulos B."/>
            <person name="Lipzen A."/>
            <person name="Chen C."/>
            <person name="Yan M."/>
            <person name="Daum C."/>
            <person name="Ng V."/>
            <person name="Clum A."/>
            <person name="Steindorff A."/>
            <person name="Ohm R.A."/>
            <person name="Martin F."/>
            <person name="Silar P."/>
            <person name="Natvig D.O."/>
            <person name="Lalanne C."/>
            <person name="Gautier V."/>
            <person name="Ament-Velasquez S.L."/>
            <person name="Kruys A."/>
            <person name="Hutchinson M.I."/>
            <person name="Powell A.J."/>
            <person name="Barry K."/>
            <person name="Miller A.N."/>
            <person name="Grigoriev I.V."/>
            <person name="Debuchy R."/>
            <person name="Gladieux P."/>
            <person name="Hiltunen Thoren M."/>
            <person name="Johannesson H."/>
        </authorList>
    </citation>
    <scope>NUCLEOTIDE SEQUENCE</scope>
    <source>
        <strain evidence="1">CBS 538.74</strain>
    </source>
</reference>
<proteinExistence type="predicted"/>
<reference evidence="1" key="2">
    <citation type="submission" date="2023-05" db="EMBL/GenBank/DDBJ databases">
        <authorList>
            <consortium name="Lawrence Berkeley National Laboratory"/>
            <person name="Steindorff A."/>
            <person name="Hensen N."/>
            <person name="Bonometti L."/>
            <person name="Westerberg I."/>
            <person name="Brannstrom I.O."/>
            <person name="Guillou S."/>
            <person name="Cros-Aarteil S."/>
            <person name="Calhoun S."/>
            <person name="Haridas S."/>
            <person name="Kuo A."/>
            <person name="Mondo S."/>
            <person name="Pangilinan J."/>
            <person name="Riley R."/>
            <person name="Labutti K."/>
            <person name="Andreopoulos B."/>
            <person name="Lipzen A."/>
            <person name="Chen C."/>
            <person name="Yanf M."/>
            <person name="Daum C."/>
            <person name="Ng V."/>
            <person name="Clum A."/>
            <person name="Ohm R."/>
            <person name="Martin F."/>
            <person name="Silar P."/>
            <person name="Natvig D."/>
            <person name="Lalanne C."/>
            <person name="Gautier V."/>
            <person name="Ament-Velasquez S.L."/>
            <person name="Kruys A."/>
            <person name="Hutchinson M.I."/>
            <person name="Powell A.J."/>
            <person name="Barry K."/>
            <person name="Miller A.N."/>
            <person name="Grigoriev I.V."/>
            <person name="Debuchy R."/>
            <person name="Gladieux P."/>
            <person name="Thoren M.H."/>
            <person name="Johannesson H."/>
        </authorList>
    </citation>
    <scope>NUCLEOTIDE SEQUENCE</scope>
    <source>
        <strain evidence="1">CBS 538.74</strain>
    </source>
</reference>
<comment type="caution">
    <text evidence="1">The sequence shown here is derived from an EMBL/GenBank/DDBJ whole genome shotgun (WGS) entry which is preliminary data.</text>
</comment>
<dbReference type="GO" id="GO:0016301">
    <property type="term" value="F:kinase activity"/>
    <property type="evidence" value="ECO:0007669"/>
    <property type="project" value="UniProtKB-KW"/>
</dbReference>
<sequence length="349" mass="39300">MDTLEAFERHRALPKESIPVVSGPLKEPIFRIKVDPDLPCNWQHFGRASIFFLDDDIVLKLQRQHPVAQLDLPSDDILLLLSLTGFSTSDLANETLARLKDSPCPNLAVEFDMGREGLSFSERLTPVTAVWAAATKNRRRRWAVEMTSAFAHLESLGLVPSHIAVQDLGIDRTGRLKLISFANCPRRPSNTTEDDEQELDRYRRDMDRAHQRLACCLYYLLSGIDTDNGVVASMTSSADDLRTLRETVRRGEYQLDPEASAVSEIIQAAWMKRSGTTTTFAQTAKAVRGVLDGLGMEQESELPPVLTEAYYQSLDARCREWANAQVLDPDWMGRAEYEVECEKVGYYSV</sequence>
<accession>A0AAN6VI14</accession>
<evidence type="ECO:0000313" key="2">
    <source>
        <dbReference type="Proteomes" id="UP001302745"/>
    </source>
</evidence>
<gene>
    <name evidence="1" type="ORF">C8A00DRAFT_44987</name>
</gene>
<keyword evidence="1" id="KW-0808">Transferase</keyword>